<dbReference type="Gene3D" id="2.120.10.30">
    <property type="entry name" value="TolB, C-terminal domain"/>
    <property type="match status" value="1"/>
</dbReference>
<gene>
    <name evidence="3" type="ORF">SAMN06265360_10385</name>
</gene>
<protein>
    <submittedName>
        <fullName evidence="3">Glucose/arabinose dehydrogenase, beta-propeller fold</fullName>
    </submittedName>
</protein>
<name>A0A238VLU2_9PSEU</name>
<feature type="domain" description="Glucose/Sorbosone dehydrogenase" evidence="2">
    <location>
        <begin position="125"/>
        <end position="305"/>
    </location>
</feature>
<feature type="compositionally biased region" description="Basic and acidic residues" evidence="1">
    <location>
        <begin position="73"/>
        <end position="86"/>
    </location>
</feature>
<dbReference type="Pfam" id="PF07995">
    <property type="entry name" value="GSDH"/>
    <property type="match status" value="1"/>
</dbReference>
<evidence type="ECO:0000259" key="2">
    <source>
        <dbReference type="Pfam" id="PF07995"/>
    </source>
</evidence>
<evidence type="ECO:0000313" key="3">
    <source>
        <dbReference type="EMBL" id="SNR35352.1"/>
    </source>
</evidence>
<dbReference type="AlphaFoldDB" id="A0A238VLU2"/>
<dbReference type="Proteomes" id="UP000198348">
    <property type="component" value="Unassembled WGS sequence"/>
</dbReference>
<dbReference type="EMBL" id="FZNW01000003">
    <property type="protein sequence ID" value="SNR35352.1"/>
    <property type="molecule type" value="Genomic_DNA"/>
</dbReference>
<dbReference type="SUPFAM" id="SSF50952">
    <property type="entry name" value="Soluble quinoprotein glucose dehydrogenase"/>
    <property type="match status" value="1"/>
</dbReference>
<sequence length="412" mass="42133">MTFTPMRLSSALVRTLTGRPSTRTLLIALTASGSLVLASCATFDDSTSASGDWQPTAELTPERGPQPDLPEVGGEREPDAPERTREPIPPPDGCTDHDPAVIATCLGPVGAVAALPPHGTEIGALAGERESGTVHAAVEGADPREFASLEVDATGDGGLTGLALSPTYHEDRLVYAYISTEEDNRVVRFAEDGDATPVLTGIPKGDSGNAGALGHGGDGTLLVATGDGGDPDAAEDPDSLAGKVLRIDRSGDAAEGNPEPDSPVIAGGLHSPGGLCASQDGTRSWVTDQGGSVDRLYRIEPGEDLSAPAWTWEDRPGVAGCADWSDLLMVTTSNTGSIQSMPIDEDGVITAEPQVSDTRQDGNGYGRIADVDVISKEVAVAGTVNKAGGDPVSSDDRVVLLLRPEAGSGGAD</sequence>
<feature type="region of interest" description="Disordered" evidence="1">
    <location>
        <begin position="250"/>
        <end position="282"/>
    </location>
</feature>
<evidence type="ECO:0000256" key="1">
    <source>
        <dbReference type="SAM" id="MobiDB-lite"/>
    </source>
</evidence>
<dbReference type="PANTHER" id="PTHR19328">
    <property type="entry name" value="HEDGEHOG-INTERACTING PROTEIN"/>
    <property type="match status" value="1"/>
</dbReference>
<accession>A0A238VLU2</accession>
<dbReference type="InterPro" id="IPR011042">
    <property type="entry name" value="6-blade_b-propeller_TolB-like"/>
</dbReference>
<proteinExistence type="predicted"/>
<dbReference type="PANTHER" id="PTHR19328:SF13">
    <property type="entry name" value="HIPL1 PROTEIN"/>
    <property type="match status" value="1"/>
</dbReference>
<dbReference type="InterPro" id="IPR012938">
    <property type="entry name" value="Glc/Sorbosone_DH"/>
</dbReference>
<reference evidence="3 4" key="1">
    <citation type="submission" date="2017-06" db="EMBL/GenBank/DDBJ databases">
        <authorList>
            <person name="Kim H.J."/>
            <person name="Triplett B.A."/>
        </authorList>
    </citation>
    <scope>NUCLEOTIDE SEQUENCE [LARGE SCALE GENOMIC DNA]</scope>
    <source>
        <strain evidence="3 4">DSM 45207</strain>
    </source>
</reference>
<organism evidence="3 4">
    <name type="scientific">Haloechinothrix alba</name>
    <dbReference type="NCBI Taxonomy" id="664784"/>
    <lineage>
        <taxon>Bacteria</taxon>
        <taxon>Bacillati</taxon>
        <taxon>Actinomycetota</taxon>
        <taxon>Actinomycetes</taxon>
        <taxon>Pseudonocardiales</taxon>
        <taxon>Pseudonocardiaceae</taxon>
        <taxon>Haloechinothrix</taxon>
    </lineage>
</organism>
<feature type="region of interest" description="Disordered" evidence="1">
    <location>
        <begin position="45"/>
        <end position="99"/>
    </location>
</feature>
<keyword evidence="4" id="KW-1185">Reference proteome</keyword>
<dbReference type="InterPro" id="IPR011041">
    <property type="entry name" value="Quinoprot_gluc/sorb_DH_b-prop"/>
</dbReference>
<evidence type="ECO:0000313" key="4">
    <source>
        <dbReference type="Proteomes" id="UP000198348"/>
    </source>
</evidence>